<dbReference type="Proteomes" id="UP000009183">
    <property type="component" value="Chromosome 12"/>
</dbReference>
<name>F6H8Y8_VITVI</name>
<organism evidence="1 2">
    <name type="scientific">Vitis vinifera</name>
    <name type="common">Grape</name>
    <dbReference type="NCBI Taxonomy" id="29760"/>
    <lineage>
        <taxon>Eukaryota</taxon>
        <taxon>Viridiplantae</taxon>
        <taxon>Streptophyta</taxon>
        <taxon>Embryophyta</taxon>
        <taxon>Tracheophyta</taxon>
        <taxon>Spermatophyta</taxon>
        <taxon>Magnoliopsida</taxon>
        <taxon>eudicotyledons</taxon>
        <taxon>Gunneridae</taxon>
        <taxon>Pentapetalae</taxon>
        <taxon>rosids</taxon>
        <taxon>Vitales</taxon>
        <taxon>Vitaceae</taxon>
        <taxon>Viteae</taxon>
        <taxon>Vitis</taxon>
    </lineage>
</organism>
<dbReference type="AlphaFoldDB" id="F6H8Y8"/>
<gene>
    <name evidence="1" type="ordered locus">VIT_12s0034g02420</name>
</gene>
<proteinExistence type="predicted"/>
<accession>F6H8Y8</accession>
<dbReference type="PaxDb" id="29760-VIT_12s0034g02420.t01"/>
<dbReference type="InParanoid" id="F6H8Y8"/>
<dbReference type="EMBL" id="FN595497">
    <property type="protein sequence ID" value="CCB48662.1"/>
    <property type="molecule type" value="Genomic_DNA"/>
</dbReference>
<reference evidence="2" key="1">
    <citation type="journal article" date="2007" name="Nature">
        <title>The grapevine genome sequence suggests ancestral hexaploidization in major angiosperm phyla.</title>
        <authorList>
            <consortium name="The French-Italian Public Consortium for Grapevine Genome Characterization."/>
            <person name="Jaillon O."/>
            <person name="Aury J.-M."/>
            <person name="Noel B."/>
            <person name="Policriti A."/>
            <person name="Clepet C."/>
            <person name="Casagrande A."/>
            <person name="Choisne N."/>
            <person name="Aubourg S."/>
            <person name="Vitulo N."/>
            <person name="Jubin C."/>
            <person name="Vezzi A."/>
            <person name="Legeai F."/>
            <person name="Hugueney P."/>
            <person name="Dasilva C."/>
            <person name="Horner D."/>
            <person name="Mica E."/>
            <person name="Jublot D."/>
            <person name="Poulain J."/>
            <person name="Bruyere C."/>
            <person name="Billault A."/>
            <person name="Segurens B."/>
            <person name="Gouyvenoux M."/>
            <person name="Ugarte E."/>
            <person name="Cattonaro F."/>
            <person name="Anthouard V."/>
            <person name="Vico V."/>
            <person name="Del Fabbro C."/>
            <person name="Alaux M."/>
            <person name="Di Gaspero G."/>
            <person name="Dumas V."/>
            <person name="Felice N."/>
            <person name="Paillard S."/>
            <person name="Juman I."/>
            <person name="Moroldo M."/>
            <person name="Scalabrin S."/>
            <person name="Canaguier A."/>
            <person name="Le Clainche I."/>
            <person name="Malacrida G."/>
            <person name="Durand E."/>
            <person name="Pesole G."/>
            <person name="Laucou V."/>
            <person name="Chatelet P."/>
            <person name="Merdinoglu D."/>
            <person name="Delledonne M."/>
            <person name="Pezzotti M."/>
            <person name="Lecharny A."/>
            <person name="Scarpelli C."/>
            <person name="Artiguenave F."/>
            <person name="Pe M.E."/>
            <person name="Valle G."/>
            <person name="Morgante M."/>
            <person name="Caboche M."/>
            <person name="Adam-Blondon A.-F."/>
            <person name="Weissenbach J."/>
            <person name="Quetier F."/>
            <person name="Wincker P."/>
        </authorList>
    </citation>
    <scope>NUCLEOTIDE SEQUENCE [LARGE SCALE GENOMIC DNA]</scope>
    <source>
        <strain evidence="2">cv. Pinot noir / PN40024</strain>
    </source>
</reference>
<evidence type="ECO:0000313" key="1">
    <source>
        <dbReference type="EMBL" id="CCB48662.1"/>
    </source>
</evidence>
<protein>
    <submittedName>
        <fullName evidence="1">Uncharacterized protein</fullName>
    </submittedName>
</protein>
<keyword evidence="2" id="KW-1185">Reference proteome</keyword>
<sequence length="39" mass="4436">MTTNCSIIKVQDSSNRLEIELTMSGQQELIPFLGIQWNP</sequence>
<evidence type="ECO:0000313" key="2">
    <source>
        <dbReference type="Proteomes" id="UP000009183"/>
    </source>
</evidence>
<dbReference type="HOGENOM" id="CLU_3321036_0_0_1"/>